<dbReference type="InterPro" id="IPR009100">
    <property type="entry name" value="AcylCoA_DH/oxidase_NM_dom_sf"/>
</dbReference>
<evidence type="ECO:0000256" key="5">
    <source>
        <dbReference type="ARBA" id="ARBA00023002"/>
    </source>
</evidence>
<dbReference type="Proteomes" id="UP000272778">
    <property type="component" value="Unassembled WGS sequence"/>
</dbReference>
<gene>
    <name evidence="8" type="ORF">D1Y85_17900</name>
</gene>
<dbReference type="EMBL" id="RQIS01000013">
    <property type="protein sequence ID" value="RQH04343.1"/>
    <property type="molecule type" value="Genomic_DNA"/>
</dbReference>
<proteinExistence type="inferred from homology"/>
<sequence>MEENTMDDMLTDSVQTVLAQCCTPQVVRAVEAAQDRDAGRELWDQLDALGFLDALVPEEKGGSGLRLAATVGALFAFGAHALPLPAAHTMIARELLARADIEAPRGPITFANASRHGTAFVPYGLVAEAVIVETDDGASFVSLDDAEVNGHGDSLDATLTYPARAARALPATVRGVTELGALATAVTMSGAMQRVFDMTLGYVNDRQQFGRSLGKFQAVQQQLSVMAEHVAATRVAMQLGCKGHRTSVQRIAAAIAKARASRSAPHVANGAHALAGAMGITAEFDLQLYTRRLHAQRLHYGSEAYWDDVVGTHVIDNWSHVAAGVIGIFDTLDEEATAGE</sequence>
<reference evidence="8 9" key="1">
    <citation type="submission" date="2018-11" db="EMBL/GenBank/DDBJ databases">
        <title>Paraburkholderia sp. DHOA04, isolated from soil.</title>
        <authorList>
            <person name="Gao Z.-H."/>
            <person name="Qiu L.-H."/>
            <person name="Fu J.-C."/>
        </authorList>
    </citation>
    <scope>NUCLEOTIDE SEQUENCE [LARGE SCALE GENOMIC DNA]</scope>
    <source>
        <strain evidence="8 9">DHOA04</strain>
    </source>
</reference>
<accession>A0A3N6NUZ3</accession>
<dbReference type="Pfam" id="PF02771">
    <property type="entry name" value="Acyl-CoA_dh_N"/>
    <property type="match status" value="1"/>
</dbReference>
<protein>
    <submittedName>
        <fullName evidence="8">Acyl-CoA dehydrogenase</fullName>
    </submittedName>
</protein>
<evidence type="ECO:0000256" key="1">
    <source>
        <dbReference type="ARBA" id="ARBA00001974"/>
    </source>
</evidence>
<feature type="domain" description="Acyl-CoA dehydrogenase/oxidase N-terminal" evidence="7">
    <location>
        <begin position="8"/>
        <end position="97"/>
    </location>
</feature>
<dbReference type="Pfam" id="PF00441">
    <property type="entry name" value="Acyl-CoA_dh_1"/>
    <property type="match status" value="1"/>
</dbReference>
<organism evidence="8 9">
    <name type="scientific">Paraburkholderia dinghuensis</name>
    <dbReference type="NCBI Taxonomy" id="2305225"/>
    <lineage>
        <taxon>Bacteria</taxon>
        <taxon>Pseudomonadati</taxon>
        <taxon>Pseudomonadota</taxon>
        <taxon>Betaproteobacteria</taxon>
        <taxon>Burkholderiales</taxon>
        <taxon>Burkholderiaceae</taxon>
        <taxon>Paraburkholderia</taxon>
    </lineage>
</organism>
<dbReference type="InterPro" id="IPR009075">
    <property type="entry name" value="AcylCo_DH/oxidase_C"/>
</dbReference>
<dbReference type="OrthoDB" id="2450120at2"/>
<comment type="cofactor">
    <cofactor evidence="1">
        <name>FAD</name>
        <dbReference type="ChEBI" id="CHEBI:57692"/>
    </cofactor>
</comment>
<dbReference type="Gene3D" id="1.10.540.10">
    <property type="entry name" value="Acyl-CoA dehydrogenase/oxidase, N-terminal domain"/>
    <property type="match status" value="1"/>
</dbReference>
<dbReference type="InterPro" id="IPR013786">
    <property type="entry name" value="AcylCoA_DH/ox_N"/>
</dbReference>
<keyword evidence="5" id="KW-0560">Oxidoreductase</keyword>
<dbReference type="Gene3D" id="1.20.140.10">
    <property type="entry name" value="Butyryl-CoA Dehydrogenase, subunit A, domain 3"/>
    <property type="match status" value="1"/>
</dbReference>
<dbReference type="GO" id="GO:0003995">
    <property type="term" value="F:acyl-CoA dehydrogenase activity"/>
    <property type="evidence" value="ECO:0007669"/>
    <property type="project" value="TreeGrafter"/>
</dbReference>
<comment type="similarity">
    <text evidence="2">Belongs to the acyl-CoA dehydrogenase family.</text>
</comment>
<dbReference type="PANTHER" id="PTHR43884:SF20">
    <property type="entry name" value="ACYL-COA DEHYDROGENASE FADE28"/>
    <property type="match status" value="1"/>
</dbReference>
<keyword evidence="9" id="KW-1185">Reference proteome</keyword>
<comment type="caution">
    <text evidence="8">The sequence shown here is derived from an EMBL/GenBank/DDBJ whole genome shotgun (WGS) entry which is preliminary data.</text>
</comment>
<dbReference type="SUPFAM" id="SSF56645">
    <property type="entry name" value="Acyl-CoA dehydrogenase NM domain-like"/>
    <property type="match status" value="1"/>
</dbReference>
<evidence type="ECO:0000256" key="4">
    <source>
        <dbReference type="ARBA" id="ARBA00022827"/>
    </source>
</evidence>
<evidence type="ECO:0000259" key="7">
    <source>
        <dbReference type="Pfam" id="PF02771"/>
    </source>
</evidence>
<dbReference type="InterPro" id="IPR036250">
    <property type="entry name" value="AcylCo_DH-like_C"/>
</dbReference>
<evidence type="ECO:0000256" key="3">
    <source>
        <dbReference type="ARBA" id="ARBA00022630"/>
    </source>
</evidence>
<evidence type="ECO:0000256" key="2">
    <source>
        <dbReference type="ARBA" id="ARBA00009347"/>
    </source>
</evidence>
<dbReference type="GO" id="GO:0050660">
    <property type="term" value="F:flavin adenine dinucleotide binding"/>
    <property type="evidence" value="ECO:0007669"/>
    <property type="project" value="InterPro"/>
</dbReference>
<dbReference type="AlphaFoldDB" id="A0A3N6NUZ3"/>
<feature type="domain" description="Acyl-CoA dehydrogenase/oxidase C-terminal" evidence="6">
    <location>
        <begin position="179"/>
        <end position="304"/>
    </location>
</feature>
<keyword evidence="4" id="KW-0274">FAD</keyword>
<evidence type="ECO:0000313" key="9">
    <source>
        <dbReference type="Proteomes" id="UP000272778"/>
    </source>
</evidence>
<dbReference type="InterPro" id="IPR037069">
    <property type="entry name" value="AcylCoA_DH/ox_N_sf"/>
</dbReference>
<dbReference type="SUPFAM" id="SSF47203">
    <property type="entry name" value="Acyl-CoA dehydrogenase C-terminal domain-like"/>
    <property type="match status" value="1"/>
</dbReference>
<name>A0A3N6NUZ3_9BURK</name>
<dbReference type="PANTHER" id="PTHR43884">
    <property type="entry name" value="ACYL-COA DEHYDROGENASE"/>
    <property type="match status" value="1"/>
</dbReference>
<keyword evidence="3" id="KW-0285">Flavoprotein</keyword>
<evidence type="ECO:0000259" key="6">
    <source>
        <dbReference type="Pfam" id="PF00441"/>
    </source>
</evidence>
<evidence type="ECO:0000313" key="8">
    <source>
        <dbReference type="EMBL" id="RQH04343.1"/>
    </source>
</evidence>